<dbReference type="RefSeq" id="XP_010272570.1">
    <property type="nucleotide sequence ID" value="XM_010274268.1"/>
</dbReference>
<feature type="domain" description="Retrotransposon Copia-like N-terminal" evidence="1">
    <location>
        <begin position="36"/>
        <end position="80"/>
    </location>
</feature>
<dbReference type="OMA" id="FINGSYK"/>
<dbReference type="OrthoDB" id="5544992at2759"/>
<dbReference type="GeneID" id="104608320"/>
<keyword evidence="2" id="KW-1185">Reference proteome</keyword>
<evidence type="ECO:0000313" key="2">
    <source>
        <dbReference type="Proteomes" id="UP000189703"/>
    </source>
</evidence>
<sequence length="212" mass="24473">MAENQGDSPRLDQVINGENRDLSKDLNNGDPLYLQSFDHPRMILVSTPLTGNNFLTWSKSMMIALEAKVKLGFIDGSCEKLEKESPLYKQWNRVNCMVISWILNSMSKEIAEAFLYSGSAKELWDESQERYGERNGPMLYQLQREISTISQNNMFVAQYYTRLKRFWDELNCLQPIPHCECGAARLMSDITESNRLMQFLMGLNDSFDNAKD</sequence>
<evidence type="ECO:0000313" key="3">
    <source>
        <dbReference type="RefSeq" id="XP_010272570.1"/>
    </source>
</evidence>
<organism evidence="2 3">
    <name type="scientific">Nelumbo nucifera</name>
    <name type="common">Sacred lotus</name>
    <dbReference type="NCBI Taxonomy" id="4432"/>
    <lineage>
        <taxon>Eukaryota</taxon>
        <taxon>Viridiplantae</taxon>
        <taxon>Streptophyta</taxon>
        <taxon>Embryophyta</taxon>
        <taxon>Tracheophyta</taxon>
        <taxon>Spermatophyta</taxon>
        <taxon>Magnoliopsida</taxon>
        <taxon>Proteales</taxon>
        <taxon>Nelumbonaceae</taxon>
        <taxon>Nelumbo</taxon>
    </lineage>
</organism>
<dbReference type="eggNOG" id="KOG0017">
    <property type="taxonomic scope" value="Eukaryota"/>
</dbReference>
<proteinExistence type="predicted"/>
<evidence type="ECO:0000259" key="1">
    <source>
        <dbReference type="Pfam" id="PF14244"/>
    </source>
</evidence>
<reference evidence="3" key="1">
    <citation type="submission" date="2025-08" db="UniProtKB">
        <authorList>
            <consortium name="RefSeq"/>
        </authorList>
    </citation>
    <scope>IDENTIFICATION</scope>
</reference>
<gene>
    <name evidence="3" type="primary">LOC104608320</name>
</gene>
<dbReference type="AlphaFoldDB" id="A0A1U8AX04"/>
<dbReference type="InParanoid" id="A0A1U8AX04"/>
<accession>A0A1U8AX04</accession>
<dbReference type="Proteomes" id="UP000189703">
    <property type="component" value="Unplaced"/>
</dbReference>
<dbReference type="PANTHER" id="PTHR37610">
    <property type="entry name" value="CCHC-TYPE DOMAIN-CONTAINING PROTEIN"/>
    <property type="match status" value="1"/>
</dbReference>
<name>A0A1U8AX04_NELNU</name>
<dbReference type="Pfam" id="PF14244">
    <property type="entry name" value="Retrotran_gag_3"/>
    <property type="match status" value="1"/>
</dbReference>
<dbReference type="PANTHER" id="PTHR37610:SF40">
    <property type="entry name" value="OS01G0909600 PROTEIN"/>
    <property type="match status" value="1"/>
</dbReference>
<protein>
    <submittedName>
        <fullName evidence="3">Uncharacterized protein LOC104608320</fullName>
    </submittedName>
</protein>
<dbReference type="InterPro" id="IPR029472">
    <property type="entry name" value="Copia-like_N"/>
</dbReference>
<dbReference type="KEGG" id="nnu:104608320"/>